<dbReference type="Proteomes" id="UP000596661">
    <property type="component" value="Chromosome 1"/>
</dbReference>
<keyword evidence="3" id="KW-0012">Acyltransferase</keyword>
<sequence length="425" mass="48154">MNIEVEAISNEIIKPSYPTPKNLERYKLSLLDQSSPKFYNPLVFYYTKKNTTTIINPAIILKRSLSAILTHYYPLAEDSKSMDNSSIATTRVFPSWKLNDDAHQIIFAVQLNTFECGGIAVGMSLSDKIADALSWMKFVKTWALMARGGTTMLPKSLRPEFVSSTLFPPRPQSMIEAETCVMKKGIITKIFVFNGFAIEALRAMYWDKENNVRPSRVETLSTFIISRFEAALSAATEVAKPKKERVYTILHTVNLHPRMNPPLAENSFGNFLVFTGTHIPASSINGEASITSGIVKKIREAVKKVNKEYLDKLQKGEEDEQLNMIEQSSKNIEKSGGEVIEFQVTSLSRFHFYEINFGWGKPDWNSLGAWNFDKIIAFFDTNDGDGIEAYVSLKEEDMAKFEADKQLRKFVTSNYYSRNNINSNL</sequence>
<dbReference type="EMBL" id="UZAU01000002">
    <property type="status" value="NOT_ANNOTATED_CDS"/>
    <property type="molecule type" value="Genomic_DNA"/>
</dbReference>
<dbReference type="Pfam" id="PF02458">
    <property type="entry name" value="Transferase"/>
    <property type="match status" value="2"/>
</dbReference>
<keyword evidence="5" id="KW-1185">Reference proteome</keyword>
<organism evidence="4 5">
    <name type="scientific">Cannabis sativa</name>
    <name type="common">Hemp</name>
    <name type="synonym">Marijuana</name>
    <dbReference type="NCBI Taxonomy" id="3483"/>
    <lineage>
        <taxon>Eukaryota</taxon>
        <taxon>Viridiplantae</taxon>
        <taxon>Streptophyta</taxon>
        <taxon>Embryophyta</taxon>
        <taxon>Tracheophyta</taxon>
        <taxon>Spermatophyta</taxon>
        <taxon>Magnoliopsida</taxon>
        <taxon>eudicotyledons</taxon>
        <taxon>Gunneridae</taxon>
        <taxon>Pentapetalae</taxon>
        <taxon>rosids</taxon>
        <taxon>fabids</taxon>
        <taxon>Rosales</taxon>
        <taxon>Cannabaceae</taxon>
        <taxon>Cannabis</taxon>
    </lineage>
</organism>
<accession>A0A803NPJ9</accession>
<dbReference type="OMA" id="HNSEARI"/>
<dbReference type="Gramene" id="evm.model.01.53">
    <property type="protein sequence ID" value="cds.evm.model.01.53"/>
    <property type="gene ID" value="evm.TU.01.53"/>
</dbReference>
<dbReference type="InterPro" id="IPR023213">
    <property type="entry name" value="CAT-like_dom_sf"/>
</dbReference>
<dbReference type="AlphaFoldDB" id="A0A803NPJ9"/>
<reference evidence="4" key="1">
    <citation type="submission" date="2018-11" db="EMBL/GenBank/DDBJ databases">
        <authorList>
            <person name="Grassa J C."/>
        </authorList>
    </citation>
    <scope>NUCLEOTIDE SEQUENCE [LARGE SCALE GENOMIC DNA]</scope>
</reference>
<protein>
    <submittedName>
        <fullName evidence="4">Uncharacterized protein</fullName>
    </submittedName>
</protein>
<evidence type="ECO:0000256" key="1">
    <source>
        <dbReference type="ARBA" id="ARBA00009861"/>
    </source>
</evidence>
<name>A0A803NPJ9_CANSA</name>
<dbReference type="PANTHER" id="PTHR31623">
    <property type="entry name" value="F21J9.9"/>
    <property type="match status" value="1"/>
</dbReference>
<evidence type="ECO:0000313" key="4">
    <source>
        <dbReference type="EnsemblPlants" id="cds.evm.model.01.53"/>
    </source>
</evidence>
<dbReference type="PANTHER" id="PTHR31623:SF46">
    <property type="entry name" value="VINORINE SYNTHASE-LIKE"/>
    <property type="match status" value="1"/>
</dbReference>
<dbReference type="GO" id="GO:0016746">
    <property type="term" value="F:acyltransferase activity"/>
    <property type="evidence" value="ECO:0007669"/>
    <property type="project" value="UniProtKB-KW"/>
</dbReference>
<evidence type="ECO:0000256" key="2">
    <source>
        <dbReference type="ARBA" id="ARBA00022679"/>
    </source>
</evidence>
<evidence type="ECO:0000256" key="3">
    <source>
        <dbReference type="ARBA" id="ARBA00023315"/>
    </source>
</evidence>
<evidence type="ECO:0000313" key="5">
    <source>
        <dbReference type="Proteomes" id="UP000596661"/>
    </source>
</evidence>
<keyword evidence="2" id="KW-0808">Transferase</keyword>
<proteinExistence type="inferred from homology"/>
<reference evidence="4" key="2">
    <citation type="submission" date="2021-03" db="UniProtKB">
        <authorList>
            <consortium name="EnsemblPlants"/>
        </authorList>
    </citation>
    <scope>IDENTIFICATION</scope>
</reference>
<dbReference type="EnsemblPlants" id="evm.model.01.53">
    <property type="protein sequence ID" value="cds.evm.model.01.53"/>
    <property type="gene ID" value="evm.TU.01.53"/>
</dbReference>
<dbReference type="Gene3D" id="3.30.559.10">
    <property type="entry name" value="Chloramphenicol acetyltransferase-like domain"/>
    <property type="match status" value="3"/>
</dbReference>
<comment type="similarity">
    <text evidence="1">Belongs to the plant acyltransferase family.</text>
</comment>